<name>A0A1V6T1Q9_9EURO</name>
<feature type="chain" id="PRO_5012280207" evidence="1">
    <location>
        <begin position="19"/>
        <end position="84"/>
    </location>
</feature>
<protein>
    <submittedName>
        <fullName evidence="2">Uncharacterized protein</fullName>
    </submittedName>
</protein>
<sequence length="84" mass="9189">MQISTLLFVLGAVSTVYAKDLPTCAGVGATWNIAELNLQGVDFRFCNCPEGTSVNREEAIYAIQYADEGEFFYFCNAGAEQGDY</sequence>
<keyword evidence="3" id="KW-1185">Reference proteome</keyword>
<gene>
    <name evidence="2" type="ORF">PENSTE_c014G03204</name>
</gene>
<evidence type="ECO:0000313" key="3">
    <source>
        <dbReference type="Proteomes" id="UP000191285"/>
    </source>
</evidence>
<dbReference type="Proteomes" id="UP000191285">
    <property type="component" value="Unassembled WGS sequence"/>
</dbReference>
<keyword evidence="1" id="KW-0732">Signal</keyword>
<proteinExistence type="predicted"/>
<feature type="signal peptide" evidence="1">
    <location>
        <begin position="1"/>
        <end position="18"/>
    </location>
</feature>
<reference evidence="3" key="1">
    <citation type="journal article" date="2017" name="Nat. Microbiol.">
        <title>Global analysis of biosynthetic gene clusters reveals vast potential of secondary metabolite production in Penicillium species.</title>
        <authorList>
            <person name="Nielsen J.C."/>
            <person name="Grijseels S."/>
            <person name="Prigent S."/>
            <person name="Ji B."/>
            <person name="Dainat J."/>
            <person name="Nielsen K.F."/>
            <person name="Frisvad J.C."/>
            <person name="Workman M."/>
            <person name="Nielsen J."/>
        </authorList>
    </citation>
    <scope>NUCLEOTIDE SEQUENCE [LARGE SCALE GENOMIC DNA]</scope>
    <source>
        <strain evidence="3">IBT 24891</strain>
    </source>
</reference>
<evidence type="ECO:0000256" key="1">
    <source>
        <dbReference type="SAM" id="SignalP"/>
    </source>
</evidence>
<accession>A0A1V6T1Q9</accession>
<comment type="caution">
    <text evidence="2">The sequence shown here is derived from an EMBL/GenBank/DDBJ whole genome shotgun (WGS) entry which is preliminary data.</text>
</comment>
<dbReference type="AlphaFoldDB" id="A0A1V6T1Q9"/>
<evidence type="ECO:0000313" key="2">
    <source>
        <dbReference type="EMBL" id="OQE20071.1"/>
    </source>
</evidence>
<organism evidence="2 3">
    <name type="scientific">Penicillium steckii</name>
    <dbReference type="NCBI Taxonomy" id="303698"/>
    <lineage>
        <taxon>Eukaryota</taxon>
        <taxon>Fungi</taxon>
        <taxon>Dikarya</taxon>
        <taxon>Ascomycota</taxon>
        <taxon>Pezizomycotina</taxon>
        <taxon>Eurotiomycetes</taxon>
        <taxon>Eurotiomycetidae</taxon>
        <taxon>Eurotiales</taxon>
        <taxon>Aspergillaceae</taxon>
        <taxon>Penicillium</taxon>
    </lineage>
</organism>
<dbReference type="EMBL" id="MLKD01000014">
    <property type="protein sequence ID" value="OQE20071.1"/>
    <property type="molecule type" value="Genomic_DNA"/>
</dbReference>